<evidence type="ECO:0000313" key="3">
    <source>
        <dbReference type="EMBL" id="RDU36971.1"/>
    </source>
</evidence>
<dbReference type="Pfam" id="PF08378">
    <property type="entry name" value="NERD"/>
    <property type="match status" value="1"/>
</dbReference>
<reference evidence="3 4" key="1">
    <citation type="submission" date="2018-07" db="EMBL/GenBank/DDBJ databases">
        <title>Bacillus sp. YLB-04 draft genome sequence.</title>
        <authorList>
            <person name="Yu L."/>
            <person name="Tang X."/>
        </authorList>
    </citation>
    <scope>NUCLEOTIDE SEQUENCE [LARGE SCALE GENOMIC DNA]</scope>
    <source>
        <strain evidence="3 4">YLB-04</strain>
    </source>
</reference>
<dbReference type="PANTHER" id="PTHR44167:SF24">
    <property type="entry name" value="SERINE_THREONINE-PROTEIN KINASE CHK2"/>
    <property type="match status" value="1"/>
</dbReference>
<dbReference type="PROSITE" id="PS50011">
    <property type="entry name" value="PROTEIN_KINASE_DOM"/>
    <property type="match status" value="1"/>
</dbReference>
<evidence type="ECO:0000313" key="4">
    <source>
        <dbReference type="Proteomes" id="UP000257144"/>
    </source>
</evidence>
<protein>
    <recommendedName>
        <fullName evidence="5">Serine/threonine protein kinase</fullName>
    </recommendedName>
</protein>
<proteinExistence type="predicted"/>
<dbReference type="SUPFAM" id="SSF56112">
    <property type="entry name" value="Protein kinase-like (PK-like)"/>
    <property type="match status" value="1"/>
</dbReference>
<evidence type="ECO:0008006" key="5">
    <source>
        <dbReference type="Google" id="ProtNLM"/>
    </source>
</evidence>
<dbReference type="InterPro" id="IPR008266">
    <property type="entry name" value="Tyr_kinase_AS"/>
</dbReference>
<dbReference type="PROSITE" id="PS00109">
    <property type="entry name" value="PROTEIN_KINASE_TYR"/>
    <property type="match status" value="1"/>
</dbReference>
<dbReference type="GO" id="GO:0004672">
    <property type="term" value="F:protein kinase activity"/>
    <property type="evidence" value="ECO:0007669"/>
    <property type="project" value="InterPro"/>
</dbReference>
<gene>
    <name evidence="3" type="ORF">DRW41_09745</name>
</gene>
<keyword evidence="4" id="KW-1185">Reference proteome</keyword>
<dbReference type="InterPro" id="IPR011009">
    <property type="entry name" value="Kinase-like_dom_sf"/>
</dbReference>
<dbReference type="Proteomes" id="UP000257144">
    <property type="component" value="Unassembled WGS sequence"/>
</dbReference>
<evidence type="ECO:0000259" key="1">
    <source>
        <dbReference type="PROSITE" id="PS50011"/>
    </source>
</evidence>
<dbReference type="InterPro" id="IPR011528">
    <property type="entry name" value="NERD"/>
</dbReference>
<feature type="domain" description="Protein kinase" evidence="1">
    <location>
        <begin position="201"/>
        <end position="455"/>
    </location>
</feature>
<dbReference type="OrthoDB" id="9788659at2"/>
<dbReference type="AlphaFoldDB" id="A0A3D8GRS7"/>
<dbReference type="PROSITE" id="PS50965">
    <property type="entry name" value="NERD"/>
    <property type="match status" value="1"/>
</dbReference>
<comment type="caution">
    <text evidence="3">The sequence shown here is derived from an EMBL/GenBank/DDBJ whole genome shotgun (WGS) entry which is preliminary data.</text>
</comment>
<dbReference type="EMBL" id="QNQT01000003">
    <property type="protein sequence ID" value="RDU36971.1"/>
    <property type="molecule type" value="Genomic_DNA"/>
</dbReference>
<name>A0A3D8GRS7_9BACI</name>
<organism evidence="3 4">
    <name type="scientific">Neobacillus piezotolerans</name>
    <dbReference type="NCBI Taxonomy" id="2259171"/>
    <lineage>
        <taxon>Bacteria</taxon>
        <taxon>Bacillati</taxon>
        <taxon>Bacillota</taxon>
        <taxon>Bacilli</taxon>
        <taxon>Bacillales</taxon>
        <taxon>Bacillaceae</taxon>
        <taxon>Neobacillus</taxon>
    </lineage>
</organism>
<dbReference type="InterPro" id="IPR000719">
    <property type="entry name" value="Prot_kinase_dom"/>
</dbReference>
<dbReference type="SMART" id="SM00220">
    <property type="entry name" value="S_TKc"/>
    <property type="match status" value="1"/>
</dbReference>
<sequence length="456" mass="52534">MESKVVFGGVPKENEKRAIQELKKKLPRENHIIIVGALVPKDGYIKDQEMDVILICPKGIFNIEMKSYRGTIITPISNMSTKLVTRTITGEQKTIDNPIIQAASQSRTLHSFVNRKAQRRLGKRVSVRPVILFTSPRNELTYEIDQGGTNEVIHHLDTISKVWMEGQPELTPNDITIVYESLGIREVKFTGQSLNIDVDGYVTKRLLFEQSNYKVYEAVDEFDQKYFLKVHEINPALLKEDQELFLTITKRDTKVRAKLRDNPYVLYYHASPFTYGDYICSTTQWVGHTSFFTMIKKARPLDEKMDLLKELFKALRSIHSQGVFHRDLTPRNILYTDDKKLKIINFDYSRIVGEPTVGAGIPFDEKNAYAAPETNVEERKADIDFHTDFYSFGIIAYEFLSGKYPYKSDIDLKHDTLDKLVPGVSEEFAFAVESLISISQKDRDFGWEFLEDLWGL</sequence>
<dbReference type="GO" id="GO:0005524">
    <property type="term" value="F:ATP binding"/>
    <property type="evidence" value="ECO:0007669"/>
    <property type="project" value="InterPro"/>
</dbReference>
<dbReference type="Gene3D" id="1.10.510.10">
    <property type="entry name" value="Transferase(Phosphotransferase) domain 1"/>
    <property type="match status" value="1"/>
</dbReference>
<accession>A0A3D8GRS7</accession>
<dbReference type="PANTHER" id="PTHR44167">
    <property type="entry name" value="OVARIAN-SPECIFIC SERINE/THREONINE-PROTEIN KINASE LOK-RELATED"/>
    <property type="match status" value="1"/>
</dbReference>
<dbReference type="Pfam" id="PF00069">
    <property type="entry name" value="Pkinase"/>
    <property type="match status" value="1"/>
</dbReference>
<dbReference type="RefSeq" id="WP_115451799.1">
    <property type="nucleotide sequence ID" value="NZ_QNQT01000003.1"/>
</dbReference>
<feature type="domain" description="NERD" evidence="2">
    <location>
        <begin position="10"/>
        <end position="132"/>
    </location>
</feature>
<evidence type="ECO:0000259" key="2">
    <source>
        <dbReference type="PROSITE" id="PS50965"/>
    </source>
</evidence>